<evidence type="ECO:0000313" key="3">
    <source>
        <dbReference type="EMBL" id="MBA0640505.1"/>
    </source>
</evidence>
<feature type="transmembrane region" description="Helical" evidence="2">
    <location>
        <begin position="266"/>
        <end position="286"/>
    </location>
</feature>
<keyword evidence="4" id="KW-1185">Reference proteome</keyword>
<reference evidence="3 4" key="1">
    <citation type="journal article" date="2019" name="Genome Biol. Evol.">
        <title>Insights into the evolution of the New World diploid cottons (Gossypium, subgenus Houzingenia) based on genome sequencing.</title>
        <authorList>
            <person name="Grover C.E."/>
            <person name="Arick M.A. 2nd"/>
            <person name="Thrash A."/>
            <person name="Conover J.L."/>
            <person name="Sanders W.S."/>
            <person name="Peterson D.G."/>
            <person name="Frelichowski J.E."/>
            <person name="Scheffler J.A."/>
            <person name="Scheffler B.E."/>
            <person name="Wendel J.F."/>
        </authorList>
    </citation>
    <scope>NUCLEOTIDE SEQUENCE [LARGE SCALE GENOMIC DNA]</scope>
    <source>
        <strain evidence="3">57</strain>
        <tissue evidence="3">Leaf</tissue>
    </source>
</reference>
<feature type="transmembrane region" description="Helical" evidence="2">
    <location>
        <begin position="150"/>
        <end position="170"/>
    </location>
</feature>
<evidence type="ECO:0000256" key="2">
    <source>
        <dbReference type="SAM" id="Phobius"/>
    </source>
</evidence>
<keyword evidence="2" id="KW-0472">Membrane</keyword>
<feature type="compositionally biased region" description="Low complexity" evidence="1">
    <location>
        <begin position="437"/>
        <end position="449"/>
    </location>
</feature>
<sequence>MSASINLICCNFSYVPKNSSKFKTLIRARNLSQQSPVLSKRTSNSSVFLKPNNRIALVSPFQQKGVLKICQSSLNTQNSEEEAGQDKGLSVDNGKEGRDWTTSILLFVLWGALMYYVFNLSPNQTPSRDMYFLKKLLNLKGDDGFRMNEVLVSQWYIMGLWPLVYSMLLLPTGRSPPPPPVDENELEKWPLNFLESKLTAGMALAAGIGLIIYAGLANADIWREFFQYFRESKFIHIMSLDFTLLSAFAPFWVYNDMTARKWYDKGFWLLPLSLVPILGPALYLVLRPSLSDLPVTAAGMLNKFLNVRKLAPFYSHGRPKPVAQLQQEPRENQGTSALKIVHPGGVVECYYMAIPAVNIMKNYPSSVLARPEVFRRPWDSLVRSHEILTPGQKFYVVPRHTVRKLRRRIRKTSGEVSVSQSSIDVSKYGSSSKQFEVSDSSGVSGSFTSKSRKKNGTKKHVRFAGVDVIKISKDEGIAIAESSKKKSNVEFQQQGGKGKSRNVVLWQPRLPAISERHGPGE</sequence>
<protein>
    <submittedName>
        <fullName evidence="3">Uncharacterized protein</fullName>
    </submittedName>
</protein>
<feature type="transmembrane region" description="Helical" evidence="2">
    <location>
        <begin position="198"/>
        <end position="222"/>
    </location>
</feature>
<gene>
    <name evidence="3" type="ORF">Goklo_023435</name>
</gene>
<dbReference type="Proteomes" id="UP000593573">
    <property type="component" value="Unassembled WGS sequence"/>
</dbReference>
<dbReference type="PANTHER" id="PTHR36009">
    <property type="match status" value="1"/>
</dbReference>
<evidence type="ECO:0000313" key="4">
    <source>
        <dbReference type="Proteomes" id="UP000593573"/>
    </source>
</evidence>
<proteinExistence type="predicted"/>
<dbReference type="AlphaFoldDB" id="A0A7J8TQX6"/>
<dbReference type="OrthoDB" id="47210at2759"/>
<name>A0A7J8TQX6_9ROSI</name>
<keyword evidence="2" id="KW-0812">Transmembrane</keyword>
<comment type="caution">
    <text evidence="3">The sequence shown here is derived from an EMBL/GenBank/DDBJ whole genome shotgun (WGS) entry which is preliminary data.</text>
</comment>
<dbReference type="Pfam" id="PF14009">
    <property type="entry name" value="PADRE"/>
    <property type="match status" value="1"/>
</dbReference>
<keyword evidence="2" id="KW-1133">Transmembrane helix</keyword>
<dbReference type="PANTHER" id="PTHR36009:SF3">
    <property type="entry name" value="TRANSMEMBRANE PROTEIN"/>
    <property type="match status" value="1"/>
</dbReference>
<feature type="region of interest" description="Disordered" evidence="1">
    <location>
        <begin position="434"/>
        <end position="458"/>
    </location>
</feature>
<feature type="region of interest" description="Disordered" evidence="1">
    <location>
        <begin position="483"/>
        <end position="521"/>
    </location>
</feature>
<accession>A0A7J8TQX6</accession>
<dbReference type="EMBL" id="JABFAB010000001">
    <property type="protein sequence ID" value="MBA0640505.1"/>
    <property type="molecule type" value="Genomic_DNA"/>
</dbReference>
<organism evidence="3 4">
    <name type="scientific">Gossypium klotzschianum</name>
    <dbReference type="NCBI Taxonomy" id="34286"/>
    <lineage>
        <taxon>Eukaryota</taxon>
        <taxon>Viridiplantae</taxon>
        <taxon>Streptophyta</taxon>
        <taxon>Embryophyta</taxon>
        <taxon>Tracheophyta</taxon>
        <taxon>Spermatophyta</taxon>
        <taxon>Magnoliopsida</taxon>
        <taxon>eudicotyledons</taxon>
        <taxon>Gunneridae</taxon>
        <taxon>Pentapetalae</taxon>
        <taxon>rosids</taxon>
        <taxon>malvids</taxon>
        <taxon>Malvales</taxon>
        <taxon>Malvaceae</taxon>
        <taxon>Malvoideae</taxon>
        <taxon>Gossypium</taxon>
    </lineage>
</organism>
<dbReference type="InterPro" id="IPR025322">
    <property type="entry name" value="PADRE_dom"/>
</dbReference>
<evidence type="ECO:0000256" key="1">
    <source>
        <dbReference type="SAM" id="MobiDB-lite"/>
    </source>
</evidence>
<feature type="transmembrane region" description="Helical" evidence="2">
    <location>
        <begin position="234"/>
        <end position="254"/>
    </location>
</feature>
<feature type="transmembrane region" description="Helical" evidence="2">
    <location>
        <begin position="100"/>
        <end position="118"/>
    </location>
</feature>